<accession>A0AAD7FJW6</accession>
<comment type="caution">
    <text evidence="6">The sequence shown here is derived from an EMBL/GenBank/DDBJ whole genome shotgun (WGS) entry which is preliminary data.</text>
</comment>
<protein>
    <recommendedName>
        <fullName evidence="5">MYND-type domain-containing protein</fullName>
    </recommendedName>
</protein>
<proteinExistence type="predicted"/>
<dbReference type="SUPFAM" id="SSF144232">
    <property type="entry name" value="HIT/MYND zinc finger-like"/>
    <property type="match status" value="1"/>
</dbReference>
<dbReference type="GO" id="GO:0008270">
    <property type="term" value="F:zinc ion binding"/>
    <property type="evidence" value="ECO:0007669"/>
    <property type="project" value="UniProtKB-KW"/>
</dbReference>
<dbReference type="PROSITE" id="PS50865">
    <property type="entry name" value="ZF_MYND_2"/>
    <property type="match status" value="1"/>
</dbReference>
<evidence type="ECO:0000256" key="1">
    <source>
        <dbReference type="ARBA" id="ARBA00022723"/>
    </source>
</evidence>
<reference evidence="6" key="1">
    <citation type="submission" date="2023-03" db="EMBL/GenBank/DDBJ databases">
        <title>Massive genome expansion in bonnet fungi (Mycena s.s.) driven by repeated elements and novel gene families across ecological guilds.</title>
        <authorList>
            <consortium name="Lawrence Berkeley National Laboratory"/>
            <person name="Harder C.B."/>
            <person name="Miyauchi S."/>
            <person name="Viragh M."/>
            <person name="Kuo A."/>
            <person name="Thoen E."/>
            <person name="Andreopoulos B."/>
            <person name="Lu D."/>
            <person name="Skrede I."/>
            <person name="Drula E."/>
            <person name="Henrissat B."/>
            <person name="Morin E."/>
            <person name="Kohler A."/>
            <person name="Barry K."/>
            <person name="LaButti K."/>
            <person name="Morin E."/>
            <person name="Salamov A."/>
            <person name="Lipzen A."/>
            <person name="Mereny Z."/>
            <person name="Hegedus B."/>
            <person name="Baldrian P."/>
            <person name="Stursova M."/>
            <person name="Weitz H."/>
            <person name="Taylor A."/>
            <person name="Grigoriev I.V."/>
            <person name="Nagy L.G."/>
            <person name="Martin F."/>
            <person name="Kauserud H."/>
        </authorList>
    </citation>
    <scope>NUCLEOTIDE SEQUENCE</scope>
    <source>
        <strain evidence="6">9284</strain>
    </source>
</reference>
<dbReference type="InterPro" id="IPR002893">
    <property type="entry name" value="Znf_MYND"/>
</dbReference>
<evidence type="ECO:0000313" key="7">
    <source>
        <dbReference type="Proteomes" id="UP001221142"/>
    </source>
</evidence>
<evidence type="ECO:0000256" key="2">
    <source>
        <dbReference type="ARBA" id="ARBA00022771"/>
    </source>
</evidence>
<dbReference type="Pfam" id="PF01753">
    <property type="entry name" value="zf-MYND"/>
    <property type="match status" value="1"/>
</dbReference>
<keyword evidence="1" id="KW-0479">Metal-binding</keyword>
<dbReference type="Gene3D" id="6.10.140.2220">
    <property type="match status" value="1"/>
</dbReference>
<keyword evidence="2 4" id="KW-0863">Zinc-finger</keyword>
<dbReference type="Proteomes" id="UP001221142">
    <property type="component" value="Unassembled WGS sequence"/>
</dbReference>
<sequence>RGKTKEAIPYLVKAVQDPENLNNCVALSDELPPEVRIDFLKRTEPRAHVQSVVSPDCFELTSAYGAPDFWGIIWTRPYMRLLGALAQTYIKIQNEAVERGCVRPTIEMLRLCESDNMGRRSWMGPILLHAGSPADALHFLRAWIEADGVPPHAGIDFASANLDVDRAPMPPSVLKRVSKWNNLQMVHSAALAAFTLDCNSELARQYLHIAVSSNPAVMIKVLGKFKERVDGDIHPTRTSNGVEDTRDHLWLAQDLWTKPAVWDWISNDPVVKDAVLCTCSEPSCGRKEERIGQWQKCSGCKLVWYCSRTCQKMHWPEHKEPCKE</sequence>
<organism evidence="6 7">
    <name type="scientific">Roridomyces roridus</name>
    <dbReference type="NCBI Taxonomy" id="1738132"/>
    <lineage>
        <taxon>Eukaryota</taxon>
        <taxon>Fungi</taxon>
        <taxon>Dikarya</taxon>
        <taxon>Basidiomycota</taxon>
        <taxon>Agaricomycotina</taxon>
        <taxon>Agaricomycetes</taxon>
        <taxon>Agaricomycetidae</taxon>
        <taxon>Agaricales</taxon>
        <taxon>Marasmiineae</taxon>
        <taxon>Mycenaceae</taxon>
        <taxon>Roridomyces</taxon>
    </lineage>
</organism>
<evidence type="ECO:0000313" key="6">
    <source>
        <dbReference type="EMBL" id="KAJ7624460.1"/>
    </source>
</evidence>
<keyword evidence="7" id="KW-1185">Reference proteome</keyword>
<dbReference type="EMBL" id="JARKIF010000013">
    <property type="protein sequence ID" value="KAJ7624460.1"/>
    <property type="molecule type" value="Genomic_DNA"/>
</dbReference>
<feature type="domain" description="MYND-type" evidence="5">
    <location>
        <begin position="281"/>
        <end position="322"/>
    </location>
</feature>
<feature type="non-terminal residue" evidence="6">
    <location>
        <position position="324"/>
    </location>
</feature>
<dbReference type="AlphaFoldDB" id="A0AAD7FJW6"/>
<evidence type="ECO:0000256" key="3">
    <source>
        <dbReference type="ARBA" id="ARBA00022833"/>
    </source>
</evidence>
<evidence type="ECO:0000256" key="4">
    <source>
        <dbReference type="PROSITE-ProRule" id="PRU00134"/>
    </source>
</evidence>
<evidence type="ECO:0000259" key="5">
    <source>
        <dbReference type="PROSITE" id="PS50865"/>
    </source>
</evidence>
<gene>
    <name evidence="6" type="ORF">FB45DRAFT_1086110</name>
</gene>
<name>A0AAD7FJW6_9AGAR</name>
<keyword evidence="3" id="KW-0862">Zinc</keyword>